<dbReference type="AlphaFoldDB" id="A0A6C0E184"/>
<protein>
    <submittedName>
        <fullName evidence="1">Uncharacterized protein</fullName>
    </submittedName>
</protein>
<proteinExistence type="predicted"/>
<organism evidence="1">
    <name type="scientific">viral metagenome</name>
    <dbReference type="NCBI Taxonomy" id="1070528"/>
    <lineage>
        <taxon>unclassified sequences</taxon>
        <taxon>metagenomes</taxon>
        <taxon>organismal metagenomes</taxon>
    </lineage>
</organism>
<sequence length="192" mass="23705">MKTFEQIFNSICDNEMETYDVEKMKILYNILEPIYFYKYTDIITVYNQIINLFWKDNFTNKEIIFINKILSYLHILVDIEYDFNDIDLQVNYYKYNTISTELYNEILSYKKKLKNNLNCELYDELWNKFLNFKNKEIIKRLNCYYVSNSKDYYIANEQIINEYIKINNLKKINRYEIDDHITLFFLLVLEKI</sequence>
<name>A0A6C0E184_9ZZZZ</name>
<reference evidence="1" key="1">
    <citation type="journal article" date="2020" name="Nature">
        <title>Giant virus diversity and host interactions through global metagenomics.</title>
        <authorList>
            <person name="Schulz F."/>
            <person name="Roux S."/>
            <person name="Paez-Espino D."/>
            <person name="Jungbluth S."/>
            <person name="Walsh D.A."/>
            <person name="Denef V.J."/>
            <person name="McMahon K.D."/>
            <person name="Konstantinidis K.T."/>
            <person name="Eloe-Fadrosh E.A."/>
            <person name="Kyrpides N.C."/>
            <person name="Woyke T."/>
        </authorList>
    </citation>
    <scope>NUCLEOTIDE SEQUENCE</scope>
    <source>
        <strain evidence="1">GVMAG-M-3300023179-111</strain>
    </source>
</reference>
<evidence type="ECO:0000313" key="1">
    <source>
        <dbReference type="EMBL" id="QHT22472.1"/>
    </source>
</evidence>
<accession>A0A6C0E184</accession>
<dbReference type="EMBL" id="MN739710">
    <property type="protein sequence ID" value="QHT22472.1"/>
    <property type="molecule type" value="Genomic_DNA"/>
</dbReference>